<dbReference type="EMBL" id="JAUKUD010000006">
    <property type="protein sequence ID" value="KAK0741358.1"/>
    <property type="molecule type" value="Genomic_DNA"/>
</dbReference>
<evidence type="ECO:0000313" key="3">
    <source>
        <dbReference type="Proteomes" id="UP001172155"/>
    </source>
</evidence>
<accession>A0AA40K0E3</accession>
<sequence length="187" mass="19891">MVEPKWVGVKSRAQALNPILDADTTTSQQRHPTIPPSHIPCDINRTTLRAPPRPNMSATSSVEPLTPTTDAQQQQALSGSDKQPRKRAPRARALTQEEAIEIRALRKYAKWTHEQIAAATPFTINQIQVACKNTPRHKKKPDRWSVTSPGVAGGQGPSAGSPLAAAAAGGEAVDGPAGGDAVMEEEA</sequence>
<organism evidence="2 3">
    <name type="scientific">Schizothecium vesticola</name>
    <dbReference type="NCBI Taxonomy" id="314040"/>
    <lineage>
        <taxon>Eukaryota</taxon>
        <taxon>Fungi</taxon>
        <taxon>Dikarya</taxon>
        <taxon>Ascomycota</taxon>
        <taxon>Pezizomycotina</taxon>
        <taxon>Sordariomycetes</taxon>
        <taxon>Sordariomycetidae</taxon>
        <taxon>Sordariales</taxon>
        <taxon>Schizotheciaceae</taxon>
        <taxon>Schizothecium</taxon>
    </lineage>
</organism>
<dbReference type="AlphaFoldDB" id="A0AA40K0E3"/>
<evidence type="ECO:0000313" key="2">
    <source>
        <dbReference type="EMBL" id="KAK0741358.1"/>
    </source>
</evidence>
<name>A0AA40K0E3_9PEZI</name>
<reference evidence="2" key="1">
    <citation type="submission" date="2023-06" db="EMBL/GenBank/DDBJ databases">
        <title>Genome-scale phylogeny and comparative genomics of the fungal order Sordariales.</title>
        <authorList>
            <consortium name="Lawrence Berkeley National Laboratory"/>
            <person name="Hensen N."/>
            <person name="Bonometti L."/>
            <person name="Westerberg I."/>
            <person name="Brannstrom I.O."/>
            <person name="Guillou S."/>
            <person name="Cros-Aarteil S."/>
            <person name="Calhoun S."/>
            <person name="Haridas S."/>
            <person name="Kuo A."/>
            <person name="Mondo S."/>
            <person name="Pangilinan J."/>
            <person name="Riley R."/>
            <person name="LaButti K."/>
            <person name="Andreopoulos B."/>
            <person name="Lipzen A."/>
            <person name="Chen C."/>
            <person name="Yanf M."/>
            <person name="Daum C."/>
            <person name="Ng V."/>
            <person name="Clum A."/>
            <person name="Steindorff A."/>
            <person name="Ohm R."/>
            <person name="Martin F."/>
            <person name="Silar P."/>
            <person name="Natvig D."/>
            <person name="Lalanne C."/>
            <person name="Gautier V."/>
            <person name="Ament-velasquez S.L."/>
            <person name="Kruys A."/>
            <person name="Hutchinson M.I."/>
            <person name="Powell A.J."/>
            <person name="Barry K."/>
            <person name="Miller A.N."/>
            <person name="Grigoriev I.V."/>
            <person name="Debuchy R."/>
            <person name="Gladieux P."/>
            <person name="Thoren M.H."/>
            <person name="Johannesson H."/>
        </authorList>
    </citation>
    <scope>NUCLEOTIDE SEQUENCE</scope>
    <source>
        <strain evidence="2">SMH3187-1</strain>
    </source>
</reference>
<protein>
    <submittedName>
        <fullName evidence="2">Uncharacterized protein</fullName>
    </submittedName>
</protein>
<keyword evidence="3" id="KW-1185">Reference proteome</keyword>
<feature type="compositionally biased region" description="Polar residues" evidence="1">
    <location>
        <begin position="56"/>
        <end position="81"/>
    </location>
</feature>
<dbReference type="Proteomes" id="UP001172155">
    <property type="component" value="Unassembled WGS sequence"/>
</dbReference>
<evidence type="ECO:0000256" key="1">
    <source>
        <dbReference type="SAM" id="MobiDB-lite"/>
    </source>
</evidence>
<feature type="region of interest" description="Disordered" evidence="1">
    <location>
        <begin position="20"/>
        <end position="94"/>
    </location>
</feature>
<gene>
    <name evidence="2" type="ORF">B0T18DRAFT_229608</name>
</gene>
<comment type="caution">
    <text evidence="2">The sequence shown here is derived from an EMBL/GenBank/DDBJ whole genome shotgun (WGS) entry which is preliminary data.</text>
</comment>
<proteinExistence type="predicted"/>
<feature type="region of interest" description="Disordered" evidence="1">
    <location>
        <begin position="133"/>
        <end position="187"/>
    </location>
</feature>
<feature type="compositionally biased region" description="Low complexity" evidence="1">
    <location>
        <begin position="158"/>
        <end position="181"/>
    </location>
</feature>